<sequence>MNKQKIFFKKANNKSPKNIKNPDYQPSQDYKEKICKNSYLGKKGYTIPKNILEKEDEEFLRKDLFVKPVIQGINYGPSTESTAFPVFRENTNKIYIPRFYGIGRYGIPERSEIKCGDDIDVDFTKPLRDYQEKVVDSYVNYVNTKICSGSIIEDGNNYAAIGSGGIIELYCGAGKTVCAIKIISLLKKKTLIIVHKEFLMNQWIERIQEFLPSAKVGKIQGPIFDVDGKDIVIGMVQTLYDKDYAADAFSSFGLTIIDEVHRIGSEQFSKTLFKTITPCMLGISATVERKDKLTRVLYMFIGEKIYSLKRDSDECVCVRGIQYISNDPTFNETEVDYRGNTKYSTMITKLCEFGPRSDFIIRVIKDLISEEADNQIMILCHNRSLLSYLYESIVFRNIAAVGFYVGGMKQNKLQETESKQIVLATYAMAAEALDIKTLSTLVMVTPKTDITQSVGRILRMKHENPIIVDIIDSHDVFKKQWLQRKRFYKKSNYRVWETDSKKYTNMEVDWKDSSKNGLWKKTFEPSIVNNINNNDIDIDIDINIDIDIDNVDETPKLSIGKCLLDVSNF</sequence>
<dbReference type="PROSITE" id="PS51192">
    <property type="entry name" value="HELICASE_ATP_BIND_1"/>
    <property type="match status" value="1"/>
</dbReference>
<keyword evidence="2" id="KW-0378">Hydrolase</keyword>
<dbReference type="InterPro" id="IPR006935">
    <property type="entry name" value="Helicase/UvrB_N"/>
</dbReference>
<dbReference type="GO" id="GO:0005524">
    <property type="term" value="F:ATP binding"/>
    <property type="evidence" value="ECO:0007669"/>
    <property type="project" value="UniProtKB-KW"/>
</dbReference>
<dbReference type="EMBL" id="MN740010">
    <property type="protein sequence ID" value="QHT83598.1"/>
    <property type="molecule type" value="Genomic_DNA"/>
</dbReference>
<name>A0A6C0HS95_9ZZZZ</name>
<dbReference type="PANTHER" id="PTHR11274:SF0">
    <property type="entry name" value="GENERAL TRANSCRIPTION AND DNA REPAIR FACTOR IIH HELICASE SUBUNIT XPB"/>
    <property type="match status" value="1"/>
</dbReference>
<dbReference type="PANTHER" id="PTHR11274">
    <property type="entry name" value="RAD25/XP-B DNA REPAIR HELICASE"/>
    <property type="match status" value="1"/>
</dbReference>
<dbReference type="Pfam" id="PF04851">
    <property type="entry name" value="ResIII"/>
    <property type="match status" value="1"/>
</dbReference>
<dbReference type="CDD" id="cd17926">
    <property type="entry name" value="DEXHc_RE"/>
    <property type="match status" value="1"/>
</dbReference>
<dbReference type="Gene3D" id="3.40.50.300">
    <property type="entry name" value="P-loop containing nucleotide triphosphate hydrolases"/>
    <property type="match status" value="2"/>
</dbReference>
<evidence type="ECO:0000256" key="2">
    <source>
        <dbReference type="ARBA" id="ARBA00022801"/>
    </source>
</evidence>
<dbReference type="InterPro" id="IPR014001">
    <property type="entry name" value="Helicase_ATP-bd"/>
</dbReference>
<dbReference type="SUPFAM" id="SSF52540">
    <property type="entry name" value="P-loop containing nucleoside triphosphate hydrolases"/>
    <property type="match status" value="2"/>
</dbReference>
<reference evidence="6" key="1">
    <citation type="journal article" date="2020" name="Nature">
        <title>Giant virus diversity and host interactions through global metagenomics.</title>
        <authorList>
            <person name="Schulz F."/>
            <person name="Roux S."/>
            <person name="Paez-Espino D."/>
            <person name="Jungbluth S."/>
            <person name="Walsh D.A."/>
            <person name="Denef V.J."/>
            <person name="McMahon K.D."/>
            <person name="Konstantinidis K.T."/>
            <person name="Eloe-Fadrosh E.A."/>
            <person name="Kyrpides N.C."/>
            <person name="Woyke T."/>
        </authorList>
    </citation>
    <scope>NUCLEOTIDE SEQUENCE</scope>
    <source>
        <strain evidence="6">GVMAG-M-3300023184-168</strain>
    </source>
</reference>
<evidence type="ECO:0000256" key="3">
    <source>
        <dbReference type="ARBA" id="ARBA00022806"/>
    </source>
</evidence>
<dbReference type="GO" id="GO:0003677">
    <property type="term" value="F:DNA binding"/>
    <property type="evidence" value="ECO:0007669"/>
    <property type="project" value="InterPro"/>
</dbReference>
<evidence type="ECO:0000256" key="4">
    <source>
        <dbReference type="ARBA" id="ARBA00022840"/>
    </source>
</evidence>
<accession>A0A6C0HS95</accession>
<dbReference type="AlphaFoldDB" id="A0A6C0HS95"/>
<keyword evidence="1" id="KW-0547">Nucleotide-binding</keyword>
<dbReference type="GO" id="GO:0004386">
    <property type="term" value="F:helicase activity"/>
    <property type="evidence" value="ECO:0007669"/>
    <property type="project" value="UniProtKB-KW"/>
</dbReference>
<organism evidence="6">
    <name type="scientific">viral metagenome</name>
    <dbReference type="NCBI Taxonomy" id="1070528"/>
    <lineage>
        <taxon>unclassified sequences</taxon>
        <taxon>metagenomes</taxon>
        <taxon>organismal metagenomes</taxon>
    </lineage>
</organism>
<protein>
    <recommendedName>
        <fullName evidence="5">Helicase ATP-binding domain-containing protein</fullName>
    </recommendedName>
</protein>
<keyword evidence="4" id="KW-0067">ATP-binding</keyword>
<dbReference type="GO" id="GO:0016787">
    <property type="term" value="F:hydrolase activity"/>
    <property type="evidence" value="ECO:0007669"/>
    <property type="project" value="UniProtKB-KW"/>
</dbReference>
<dbReference type="SMART" id="SM00487">
    <property type="entry name" value="DEXDc"/>
    <property type="match status" value="1"/>
</dbReference>
<keyword evidence="3" id="KW-0347">Helicase</keyword>
<dbReference type="InterPro" id="IPR050615">
    <property type="entry name" value="ATP-dep_DNA_Helicase"/>
</dbReference>
<evidence type="ECO:0000259" key="5">
    <source>
        <dbReference type="PROSITE" id="PS51192"/>
    </source>
</evidence>
<evidence type="ECO:0000256" key="1">
    <source>
        <dbReference type="ARBA" id="ARBA00022741"/>
    </source>
</evidence>
<evidence type="ECO:0000313" key="6">
    <source>
        <dbReference type="EMBL" id="QHT83598.1"/>
    </source>
</evidence>
<feature type="domain" description="Helicase ATP-binding" evidence="5">
    <location>
        <begin position="156"/>
        <end position="305"/>
    </location>
</feature>
<dbReference type="InterPro" id="IPR027417">
    <property type="entry name" value="P-loop_NTPase"/>
</dbReference>
<proteinExistence type="predicted"/>